<evidence type="ECO:0000256" key="2">
    <source>
        <dbReference type="ARBA" id="ARBA00022692"/>
    </source>
</evidence>
<evidence type="ECO:0000256" key="7">
    <source>
        <dbReference type="SAM" id="Phobius"/>
    </source>
</evidence>
<dbReference type="PANTHER" id="PTHR33048">
    <property type="entry name" value="PTH11-LIKE INTEGRAL MEMBRANE PROTEIN (AFU_ORTHOLOGUE AFUA_5G11245)"/>
    <property type="match status" value="1"/>
</dbReference>
<keyword evidence="10" id="KW-1185">Reference proteome</keyword>
<feature type="transmembrane region" description="Helical" evidence="7">
    <location>
        <begin position="233"/>
        <end position="253"/>
    </location>
</feature>
<feature type="transmembrane region" description="Helical" evidence="7">
    <location>
        <begin position="6"/>
        <end position="29"/>
    </location>
</feature>
<evidence type="ECO:0000256" key="4">
    <source>
        <dbReference type="ARBA" id="ARBA00023136"/>
    </source>
</evidence>
<comment type="similarity">
    <text evidence="5">Belongs to the SAT4 family.</text>
</comment>
<organism evidence="9 10">
    <name type="scientific">Polytolypa hystricis (strain UAMH7299)</name>
    <dbReference type="NCBI Taxonomy" id="1447883"/>
    <lineage>
        <taxon>Eukaryota</taxon>
        <taxon>Fungi</taxon>
        <taxon>Dikarya</taxon>
        <taxon>Ascomycota</taxon>
        <taxon>Pezizomycotina</taxon>
        <taxon>Eurotiomycetes</taxon>
        <taxon>Eurotiomycetidae</taxon>
        <taxon>Onygenales</taxon>
        <taxon>Onygenales incertae sedis</taxon>
        <taxon>Polytolypa</taxon>
    </lineage>
</organism>
<dbReference type="InterPro" id="IPR049326">
    <property type="entry name" value="Rhodopsin_dom_fungi"/>
</dbReference>
<reference evidence="9 10" key="1">
    <citation type="submission" date="2017-10" db="EMBL/GenBank/DDBJ databases">
        <title>Comparative genomics in systemic dimorphic fungi from Ajellomycetaceae.</title>
        <authorList>
            <person name="Munoz J.F."/>
            <person name="Mcewen J.G."/>
            <person name="Clay O.K."/>
            <person name="Cuomo C.A."/>
        </authorList>
    </citation>
    <scope>NUCLEOTIDE SEQUENCE [LARGE SCALE GENOMIC DNA]</scope>
    <source>
        <strain evidence="9 10">UAMH7299</strain>
    </source>
</reference>
<evidence type="ECO:0000256" key="5">
    <source>
        <dbReference type="ARBA" id="ARBA00038359"/>
    </source>
</evidence>
<sequence>MDDRSGQIRAIAITCLAMSITSALLRVYVRYGMLRSFGMDDWLMMVTLVSTAPPLRTSTSSTRYDPERTVPPLDYDAITLIYIAYVVFQITGTVYGIGRPEVDIANKKNREIALQLWWLCEIFYVASSAMLKMSLGAFLLRVTIERVHIWILWFLMVGTGLFGIFYEGIVIFQCRPISAFWTVAPNSEHCLSAKVILGSTYTAATLNALVDWTVGILPYFIIRSLQMPTGTKVLVISILAFAAIGSTATAVRIKFVEDLGTREEFLWRTSTFAILSTVEIAIGITAGCMATLRPLLQIFLRRIGVITSRFGTHSPSSRTHRSNNKSAPELASFVARAHAHAHAQGTHGVSVNSTPVGGIELTEGGGGTTTNVTASSSRRPSDFEDTTEDWGKGDVRIQTTTTPRWLATSPRRDSWIRLNEKELPP</sequence>
<feature type="domain" description="Rhodopsin" evidence="8">
    <location>
        <begin position="25"/>
        <end position="297"/>
    </location>
</feature>
<dbReference type="PANTHER" id="PTHR33048:SF96">
    <property type="entry name" value="INTEGRAL MEMBRANE PROTEIN"/>
    <property type="match status" value="1"/>
</dbReference>
<protein>
    <recommendedName>
        <fullName evidence="8">Rhodopsin domain-containing protein</fullName>
    </recommendedName>
</protein>
<proteinExistence type="inferred from homology"/>
<dbReference type="Proteomes" id="UP000224634">
    <property type="component" value="Unassembled WGS sequence"/>
</dbReference>
<feature type="transmembrane region" description="Helical" evidence="7">
    <location>
        <begin position="201"/>
        <end position="221"/>
    </location>
</feature>
<gene>
    <name evidence="9" type="ORF">AJ80_01527</name>
</gene>
<dbReference type="Pfam" id="PF20684">
    <property type="entry name" value="Fung_rhodopsin"/>
    <property type="match status" value="1"/>
</dbReference>
<keyword evidence="2 7" id="KW-0812">Transmembrane</keyword>
<feature type="transmembrane region" description="Helical" evidence="7">
    <location>
        <begin position="265"/>
        <end position="292"/>
    </location>
</feature>
<dbReference type="EMBL" id="PDNA01000013">
    <property type="protein sequence ID" value="PGH26763.1"/>
    <property type="molecule type" value="Genomic_DNA"/>
</dbReference>
<feature type="transmembrane region" description="Helical" evidence="7">
    <location>
        <begin position="147"/>
        <end position="166"/>
    </location>
</feature>
<keyword evidence="3 7" id="KW-1133">Transmembrane helix</keyword>
<accession>A0A2B7Z0L0</accession>
<evidence type="ECO:0000313" key="10">
    <source>
        <dbReference type="Proteomes" id="UP000224634"/>
    </source>
</evidence>
<keyword evidence="4 7" id="KW-0472">Membrane</keyword>
<dbReference type="STRING" id="1447883.A0A2B7Z0L0"/>
<evidence type="ECO:0000256" key="3">
    <source>
        <dbReference type="ARBA" id="ARBA00022989"/>
    </source>
</evidence>
<feature type="transmembrane region" description="Helical" evidence="7">
    <location>
        <begin position="77"/>
        <end position="96"/>
    </location>
</feature>
<comment type="subcellular location">
    <subcellularLocation>
        <location evidence="1">Membrane</location>
        <topology evidence="1">Multi-pass membrane protein</topology>
    </subcellularLocation>
</comment>
<dbReference type="OrthoDB" id="3897607at2759"/>
<evidence type="ECO:0000256" key="1">
    <source>
        <dbReference type="ARBA" id="ARBA00004141"/>
    </source>
</evidence>
<dbReference type="AlphaFoldDB" id="A0A2B7Z0L0"/>
<feature type="transmembrane region" description="Helical" evidence="7">
    <location>
        <begin position="116"/>
        <end position="140"/>
    </location>
</feature>
<evidence type="ECO:0000313" key="9">
    <source>
        <dbReference type="EMBL" id="PGH26763.1"/>
    </source>
</evidence>
<comment type="caution">
    <text evidence="9">The sequence shown here is derived from an EMBL/GenBank/DDBJ whole genome shotgun (WGS) entry which is preliminary data.</text>
</comment>
<dbReference type="InterPro" id="IPR052337">
    <property type="entry name" value="SAT4-like"/>
</dbReference>
<dbReference type="GO" id="GO:0016020">
    <property type="term" value="C:membrane"/>
    <property type="evidence" value="ECO:0007669"/>
    <property type="project" value="UniProtKB-SubCell"/>
</dbReference>
<name>A0A2B7Z0L0_POLH7</name>
<evidence type="ECO:0000259" key="8">
    <source>
        <dbReference type="Pfam" id="PF20684"/>
    </source>
</evidence>
<feature type="region of interest" description="Disordered" evidence="6">
    <location>
        <begin position="344"/>
        <end position="401"/>
    </location>
</feature>
<evidence type="ECO:0000256" key="6">
    <source>
        <dbReference type="SAM" id="MobiDB-lite"/>
    </source>
</evidence>